<protein>
    <submittedName>
        <fullName evidence="1">Uncharacterized protein</fullName>
    </submittedName>
</protein>
<sequence>MSLMLTNKRMYHVAVKRLYQLIYVEMGILINTDICTSFNCKYTVTQCGLKLLNQRNELLQHVKLIVVQNYETYNYYITLWNAKKYDWIQLCPEKLYLGYHLHSYDRIEIAFLALIIKYFLPSPPVLENDDYTITSIVIPLCDTFVDELDLSIIPYLKRLQRIKFQMVWGNELTLIKSKFSHCLNITCLSLQFSLLNHPEFECLIDIINLDAVTSLELFIDNVLHVVVQQLYFDWLIAHLPNLNSFLVRSNMAKNIHNVCSLIMENTLSRLVILSEDFTPSEVWEQVKKQEQTIEQLFIGRCNIDFTLNYLDRIFKVTEKDNDRRLTYESMIAGFLGDDTSRYPQLSNIIVYGCDYEISRSNSSFKVNPLNY</sequence>
<dbReference type="GeneID" id="18875106"/>
<dbReference type="AlphaFoldDB" id="G3AN71"/>
<accession>G3AN71</accession>
<proteinExistence type="predicted"/>
<gene>
    <name evidence="1" type="ORF">SPAPADRAFT_66599</name>
</gene>
<dbReference type="InParanoid" id="G3AN71"/>
<dbReference type="HOGENOM" id="CLU_746327_0_0_1"/>
<evidence type="ECO:0000313" key="1">
    <source>
        <dbReference type="EMBL" id="EGW31914.1"/>
    </source>
</evidence>
<dbReference type="EMBL" id="GL996502">
    <property type="protein sequence ID" value="EGW31914.1"/>
    <property type="molecule type" value="Genomic_DNA"/>
</dbReference>
<name>G3AN71_SPAPN</name>
<dbReference type="KEGG" id="spaa:SPAPADRAFT_66599"/>
<evidence type="ECO:0000313" key="2">
    <source>
        <dbReference type="Proteomes" id="UP000000709"/>
    </source>
</evidence>
<dbReference type="RefSeq" id="XP_007375190.1">
    <property type="nucleotide sequence ID" value="XM_007375128.1"/>
</dbReference>
<organism evidence="2">
    <name type="scientific">Spathaspora passalidarum (strain NRRL Y-27907 / 11-Y1)</name>
    <dbReference type="NCBI Taxonomy" id="619300"/>
    <lineage>
        <taxon>Eukaryota</taxon>
        <taxon>Fungi</taxon>
        <taxon>Dikarya</taxon>
        <taxon>Ascomycota</taxon>
        <taxon>Saccharomycotina</taxon>
        <taxon>Pichiomycetes</taxon>
        <taxon>Debaryomycetaceae</taxon>
        <taxon>Spathaspora</taxon>
    </lineage>
</organism>
<reference evidence="1 2" key="1">
    <citation type="journal article" date="2011" name="Proc. Natl. Acad. Sci. U.S.A.">
        <title>Comparative genomics of xylose-fermenting fungi for enhanced biofuel production.</title>
        <authorList>
            <person name="Wohlbach D.J."/>
            <person name="Kuo A."/>
            <person name="Sato T.K."/>
            <person name="Potts K.M."/>
            <person name="Salamov A.A."/>
            <person name="LaButti K.M."/>
            <person name="Sun H."/>
            <person name="Clum A."/>
            <person name="Pangilinan J.L."/>
            <person name="Lindquist E.A."/>
            <person name="Lucas S."/>
            <person name="Lapidus A."/>
            <person name="Jin M."/>
            <person name="Gunawan C."/>
            <person name="Balan V."/>
            <person name="Dale B.E."/>
            <person name="Jeffries T.W."/>
            <person name="Zinkel R."/>
            <person name="Barry K.W."/>
            <person name="Grigoriev I.V."/>
            <person name="Gasch A.P."/>
        </authorList>
    </citation>
    <scope>NUCLEOTIDE SEQUENCE [LARGE SCALE GENOMIC DNA]</scope>
    <source>
        <strain evidence="2">NRRL Y-27907 / 11-Y1</strain>
    </source>
</reference>
<dbReference type="Proteomes" id="UP000000709">
    <property type="component" value="Unassembled WGS sequence"/>
</dbReference>
<keyword evidence="2" id="KW-1185">Reference proteome</keyword>